<name>A0A1B1MZC2_9BACL</name>
<keyword evidence="2" id="KW-1185">Reference proteome</keyword>
<dbReference type="OrthoDB" id="2860127at2"/>
<evidence type="ECO:0000313" key="1">
    <source>
        <dbReference type="EMBL" id="ANS74530.1"/>
    </source>
</evidence>
<dbReference type="RefSeq" id="WP_068695289.1">
    <property type="nucleotide sequence ID" value="NZ_CP014167.1"/>
</dbReference>
<proteinExistence type="predicted"/>
<dbReference type="KEGG" id="pyg:AWM70_07975"/>
<dbReference type="AlphaFoldDB" id="A0A1B1MZC2"/>
<protein>
    <submittedName>
        <fullName evidence="1">Uncharacterized protein</fullName>
    </submittedName>
</protein>
<sequence length="134" mass="14996">MYNFHVDRQRVPHPVITNTRQVASNQILFSYDQRTDMGSAINLSNYWIRSNAGPNGIASVNMGDMLSSSNALKPEMAIIRPIDHSKMNFTMTFANRIPSGILYILLPCFVNLEGSSGYTGENWGPFSMNMFIGI</sequence>
<gene>
    <name evidence="1" type="ORF">AWM70_07975</name>
</gene>
<organism evidence="1 2">
    <name type="scientific">Paenibacillus yonginensis</name>
    <dbReference type="NCBI Taxonomy" id="1462996"/>
    <lineage>
        <taxon>Bacteria</taxon>
        <taxon>Bacillati</taxon>
        <taxon>Bacillota</taxon>
        <taxon>Bacilli</taxon>
        <taxon>Bacillales</taxon>
        <taxon>Paenibacillaceae</taxon>
        <taxon>Paenibacillus</taxon>
    </lineage>
</organism>
<dbReference type="Proteomes" id="UP000092573">
    <property type="component" value="Chromosome"/>
</dbReference>
<accession>A0A1B1MZC2</accession>
<evidence type="ECO:0000313" key="2">
    <source>
        <dbReference type="Proteomes" id="UP000092573"/>
    </source>
</evidence>
<reference evidence="1 2" key="1">
    <citation type="submission" date="2016-01" db="EMBL/GenBank/DDBJ databases">
        <title>Complete Genome Sequence of Paenibacillus yonginensis DCY84, a novel Plant Growth-Promoting Bacteria with Elicitation of Induced Systemic Resistance.</title>
        <authorList>
            <person name="Kim Y.J."/>
            <person name="Yang D.C."/>
            <person name="Sukweenadhi J."/>
        </authorList>
    </citation>
    <scope>NUCLEOTIDE SEQUENCE [LARGE SCALE GENOMIC DNA]</scope>
    <source>
        <strain evidence="1 2">DCY84</strain>
    </source>
</reference>
<dbReference type="EMBL" id="CP014167">
    <property type="protein sequence ID" value="ANS74530.1"/>
    <property type="molecule type" value="Genomic_DNA"/>
</dbReference>